<proteinExistence type="predicted"/>
<reference evidence="1 2" key="1">
    <citation type="journal article" date="2015" name="Genome Announc.">
        <title>Draft Genome Sequence of the Terrestrial Cyanobacterium Scytonema millei VB511283, Isolated from Eastern India.</title>
        <authorList>
            <person name="Sen D."/>
            <person name="Chandrababunaidu M.M."/>
            <person name="Singh D."/>
            <person name="Sanghi N."/>
            <person name="Ghorai A."/>
            <person name="Mishra G.P."/>
            <person name="Madduluri M."/>
            <person name="Adhikary S.P."/>
            <person name="Tripathy S."/>
        </authorList>
    </citation>
    <scope>NUCLEOTIDE SEQUENCE [LARGE SCALE GENOMIC DNA]</scope>
    <source>
        <strain evidence="1 2">VB511283</strain>
    </source>
</reference>
<dbReference type="AlphaFoldDB" id="A0A9X5I6E9"/>
<dbReference type="Proteomes" id="UP000031532">
    <property type="component" value="Unassembled WGS sequence"/>
</dbReference>
<accession>A0A9X5I6E9</accession>
<organism evidence="1 2">
    <name type="scientific">Scytonema millei VB511283</name>
    <dbReference type="NCBI Taxonomy" id="1245923"/>
    <lineage>
        <taxon>Bacteria</taxon>
        <taxon>Bacillati</taxon>
        <taxon>Cyanobacteriota</taxon>
        <taxon>Cyanophyceae</taxon>
        <taxon>Nostocales</taxon>
        <taxon>Scytonemataceae</taxon>
        <taxon>Scytonema</taxon>
    </lineage>
</organism>
<keyword evidence="2" id="KW-1185">Reference proteome</keyword>
<dbReference type="RefSeq" id="WP_039714518.1">
    <property type="nucleotide sequence ID" value="NZ_JTJC03000009.1"/>
</dbReference>
<dbReference type="EMBL" id="JTJC03000009">
    <property type="protein sequence ID" value="NHC37528.1"/>
    <property type="molecule type" value="Genomic_DNA"/>
</dbReference>
<protein>
    <submittedName>
        <fullName evidence="1">Uncharacterized protein</fullName>
    </submittedName>
</protein>
<dbReference type="OrthoDB" id="572359at2"/>
<sequence>MQPTISSSNRDPQTNLFLSPGEFCTCHICVPDSNERMAAIMFNKQYYSFFKSVKDREKALSVVAKLQEKDNNAVIVKTPKGYTVWVLEPTAYLRRSKQ</sequence>
<evidence type="ECO:0000313" key="1">
    <source>
        <dbReference type="EMBL" id="NHC37528.1"/>
    </source>
</evidence>
<evidence type="ECO:0000313" key="2">
    <source>
        <dbReference type="Proteomes" id="UP000031532"/>
    </source>
</evidence>
<name>A0A9X5I6E9_9CYAN</name>
<comment type="caution">
    <text evidence="1">The sequence shown here is derived from an EMBL/GenBank/DDBJ whole genome shotgun (WGS) entry which is preliminary data.</text>
</comment>
<gene>
    <name evidence="1" type="ORF">QH73_0023320</name>
</gene>